<evidence type="ECO:0000313" key="1">
    <source>
        <dbReference type="EMBL" id="AZG14979.1"/>
    </source>
</evidence>
<gene>
    <name evidence="1" type="ORF">EHF44_16990</name>
</gene>
<protein>
    <submittedName>
        <fullName evidence="1">Uncharacterized protein</fullName>
    </submittedName>
</protein>
<name>A0A3G8H3T1_9BURK</name>
<dbReference type="Proteomes" id="UP000270411">
    <property type="component" value="Chromosome 1"/>
</dbReference>
<reference evidence="2" key="1">
    <citation type="submission" date="2018-11" db="EMBL/GenBank/DDBJ databases">
        <title>FDA dAtabase for Regulatory Grade micrObial Sequences (FDA-ARGOS): Supporting development and validation of Infectious Disease Dx tests.</title>
        <authorList>
            <person name="Goldberg B."/>
            <person name="Campos J."/>
            <person name="Tallon L."/>
            <person name="Sadzewicz L."/>
            <person name="Zhao X."/>
            <person name="Vavikolanu K."/>
            <person name="Mehta A."/>
            <person name="Aluvathingal J."/>
            <person name="Nadendla S."/>
            <person name="Geyer C."/>
            <person name="Nandy P."/>
            <person name="Yan Y."/>
            <person name="Sichtig H."/>
        </authorList>
    </citation>
    <scope>NUCLEOTIDE SEQUENCE [LARGE SCALE GENOMIC DNA]</scope>
    <source>
        <strain evidence="2">FDAARGOS_614</strain>
    </source>
</reference>
<organism evidence="1 2">
    <name type="scientific">Cupriavidus pauculus</name>
    <dbReference type="NCBI Taxonomy" id="82633"/>
    <lineage>
        <taxon>Bacteria</taxon>
        <taxon>Pseudomonadati</taxon>
        <taxon>Pseudomonadota</taxon>
        <taxon>Betaproteobacteria</taxon>
        <taxon>Burkholderiales</taxon>
        <taxon>Burkholderiaceae</taxon>
        <taxon>Cupriavidus</taxon>
    </lineage>
</organism>
<dbReference type="AlphaFoldDB" id="A0A3G8H3T1"/>
<sequence length="174" mass="18575">MESLATGHWLADERGDVVHARLLPDVRLSVEGEFASLDKKVAAARYIAHCLNVAIDSTPVDDNPAAERIYVGGSGVSLTPVPDGVEYVRADIAATLSKMTGRLAELINAMASAHASERARVLKALEAAAHIAIMPDECKGLAHDRCYEMGAREGGTAVRLAIKREVAEAMNLEE</sequence>
<dbReference type="KEGG" id="cpau:EHF44_16990"/>
<accession>A0A3G8H3T1</accession>
<dbReference type="EMBL" id="CP033969">
    <property type="protein sequence ID" value="AZG14979.1"/>
    <property type="molecule type" value="Genomic_DNA"/>
</dbReference>
<dbReference type="RefSeq" id="WP_124684731.1">
    <property type="nucleotide sequence ID" value="NZ_CP033969.1"/>
</dbReference>
<evidence type="ECO:0000313" key="2">
    <source>
        <dbReference type="Proteomes" id="UP000270411"/>
    </source>
</evidence>
<proteinExistence type="predicted"/>